<dbReference type="Proteomes" id="UP001500394">
    <property type="component" value="Unassembled WGS sequence"/>
</dbReference>
<dbReference type="InterPro" id="IPR005097">
    <property type="entry name" value="Sacchrp_dh_NADP-bd"/>
</dbReference>
<dbReference type="SUPFAM" id="SSF51735">
    <property type="entry name" value="NAD(P)-binding Rossmann-fold domains"/>
    <property type="match status" value="1"/>
</dbReference>
<gene>
    <name evidence="2" type="ORF">GCM10023173_05900</name>
</gene>
<proteinExistence type="predicted"/>
<sequence>MKILILGCGWVGEEVAKSYKKDGVDVYVTCTSEEKRQRLAAMGWNTAVVDFDQEERIPHFPAKFDFVLNSIPASSRSSEEKVFARFRRVRKFLEAISFRKQIFLSSVGIYPDEDGVFEESYSEKLNLRLLGAEQFVSLNNTVIYRLGGLFGKERIFAKYFQHKICTTGEQPANFVHVDDVVGLILSGFESELKSTLYNIVAPEHPKKKEVILASAKKYGFALPSSLVADPSFQKIVDGSAIVRDLNYSYLFPSPLNF</sequence>
<dbReference type="InterPro" id="IPR036291">
    <property type="entry name" value="NAD(P)-bd_dom_sf"/>
</dbReference>
<feature type="domain" description="Saccharopine dehydrogenase NADP binding" evidence="1">
    <location>
        <begin position="3"/>
        <end position="74"/>
    </location>
</feature>
<organism evidence="2 3">
    <name type="scientific">Sphingobacterium thermophilum</name>
    <dbReference type="NCBI Taxonomy" id="768534"/>
    <lineage>
        <taxon>Bacteria</taxon>
        <taxon>Pseudomonadati</taxon>
        <taxon>Bacteroidota</taxon>
        <taxon>Sphingobacteriia</taxon>
        <taxon>Sphingobacteriales</taxon>
        <taxon>Sphingobacteriaceae</taxon>
        <taxon>Sphingobacterium</taxon>
    </lineage>
</organism>
<dbReference type="Pfam" id="PF03435">
    <property type="entry name" value="Sacchrp_dh_NADP"/>
    <property type="match status" value="1"/>
</dbReference>
<dbReference type="PANTHER" id="PTHR48079:SF6">
    <property type="entry name" value="NAD(P)-BINDING DOMAIN-CONTAINING PROTEIN-RELATED"/>
    <property type="match status" value="1"/>
</dbReference>
<comment type="caution">
    <text evidence="2">The sequence shown here is derived from an EMBL/GenBank/DDBJ whole genome shotgun (WGS) entry which is preliminary data.</text>
</comment>
<name>A0ABP8QWY1_9SPHI</name>
<keyword evidence="3" id="KW-1185">Reference proteome</keyword>
<dbReference type="InterPro" id="IPR051783">
    <property type="entry name" value="NAD(P)-dependent_oxidoreduct"/>
</dbReference>
<evidence type="ECO:0000313" key="2">
    <source>
        <dbReference type="EMBL" id="GAA4512205.1"/>
    </source>
</evidence>
<dbReference type="Gene3D" id="3.40.50.720">
    <property type="entry name" value="NAD(P)-binding Rossmann-like Domain"/>
    <property type="match status" value="1"/>
</dbReference>
<accession>A0ABP8QWY1</accession>
<reference evidence="3" key="1">
    <citation type="journal article" date="2019" name="Int. J. Syst. Evol. Microbiol.">
        <title>The Global Catalogue of Microorganisms (GCM) 10K type strain sequencing project: providing services to taxonomists for standard genome sequencing and annotation.</title>
        <authorList>
            <consortium name="The Broad Institute Genomics Platform"/>
            <consortium name="The Broad Institute Genome Sequencing Center for Infectious Disease"/>
            <person name="Wu L."/>
            <person name="Ma J."/>
        </authorList>
    </citation>
    <scope>NUCLEOTIDE SEQUENCE [LARGE SCALE GENOMIC DNA]</scope>
    <source>
        <strain evidence="3">JCM 17858</strain>
    </source>
</reference>
<dbReference type="EMBL" id="BAABGR010000006">
    <property type="protein sequence ID" value="GAA4512205.1"/>
    <property type="molecule type" value="Genomic_DNA"/>
</dbReference>
<dbReference type="PANTHER" id="PTHR48079">
    <property type="entry name" value="PROTEIN YEEZ"/>
    <property type="match status" value="1"/>
</dbReference>
<dbReference type="RefSeq" id="WP_345064500.1">
    <property type="nucleotide sequence ID" value="NZ_BAABGR010000006.1"/>
</dbReference>
<evidence type="ECO:0000259" key="1">
    <source>
        <dbReference type="Pfam" id="PF03435"/>
    </source>
</evidence>
<protein>
    <submittedName>
        <fullName evidence="2">SDR family oxidoreductase</fullName>
    </submittedName>
</protein>
<evidence type="ECO:0000313" key="3">
    <source>
        <dbReference type="Proteomes" id="UP001500394"/>
    </source>
</evidence>